<keyword evidence="9 17" id="KW-0274">FAD</keyword>
<dbReference type="InterPro" id="IPR038013">
    <property type="entry name" value="ALG11"/>
</dbReference>
<feature type="transmembrane region" description="Helical" evidence="18">
    <location>
        <begin position="397"/>
        <end position="423"/>
    </location>
</feature>
<keyword evidence="14" id="KW-1015">Disulfide bond</keyword>
<keyword evidence="8" id="KW-0256">Endoplasmic reticulum</keyword>
<evidence type="ECO:0000256" key="12">
    <source>
        <dbReference type="ARBA" id="ARBA00023002"/>
    </source>
</evidence>
<evidence type="ECO:0000256" key="1">
    <source>
        <dbReference type="ARBA" id="ARBA00004389"/>
    </source>
</evidence>
<dbReference type="InterPro" id="IPR036188">
    <property type="entry name" value="FAD/NAD-bd_sf"/>
</dbReference>
<dbReference type="GO" id="GO:0005789">
    <property type="term" value="C:endoplasmic reticulum membrane"/>
    <property type="evidence" value="ECO:0007669"/>
    <property type="project" value="UniProtKB-SubCell"/>
</dbReference>
<dbReference type="InterPro" id="IPR001296">
    <property type="entry name" value="Glyco_trans_1"/>
</dbReference>
<evidence type="ECO:0000256" key="2">
    <source>
        <dbReference type="ARBA" id="ARBA00004922"/>
    </source>
</evidence>
<dbReference type="NCBIfam" id="TIGR01292">
    <property type="entry name" value="TRX_reduct"/>
    <property type="match status" value="1"/>
</dbReference>
<evidence type="ECO:0000256" key="11">
    <source>
        <dbReference type="ARBA" id="ARBA00022989"/>
    </source>
</evidence>
<dbReference type="PANTHER" id="PTHR45919:SF1">
    <property type="entry name" value="GDP-MAN:MAN(3)GLCNAC(2)-PP-DOL ALPHA-1,2-MANNOSYLTRANSFERASE"/>
    <property type="match status" value="1"/>
</dbReference>
<dbReference type="GO" id="GO:0006487">
    <property type="term" value="P:protein N-linked glycosylation"/>
    <property type="evidence" value="ECO:0007669"/>
    <property type="project" value="TreeGrafter"/>
</dbReference>
<keyword evidence="4 17" id="KW-0285">Flavoprotein</keyword>
<dbReference type="InterPro" id="IPR005982">
    <property type="entry name" value="Thioredox_Rdtase"/>
</dbReference>
<dbReference type="SUPFAM" id="SSF51905">
    <property type="entry name" value="FAD/NAD(P)-binding domain"/>
    <property type="match status" value="1"/>
</dbReference>
<sequence>MAPINGTAGRSSKLHSKVVVIGSGPAGHTAAIYLARANLNPVLFEGFLANGFAAGGQLTTTTDVENFPGFPEGIMGPDLMDKFRAQSLRFGTKVITETVTKVDLSQRPFRYWREGHEHDQPETADTLIMATGASAKRLHLKGEDKYWQSGISACAVCDGAVPLFRNRPLAVIGGGDSAAEEATYLTKYGSHVYVLVRRDELRASKIMAKRLLSHPKITVLWNTVAVECKGDGNLLNALRIKNTVTGKEDDLLVNGLFYAIGHEPATAIVRGQVQTDADGYIVTVPGTTQTSVKGVFAAGDVQDKRYRQAITSAGKSEHTQRKLVGFFHPYCNAGGGGERVLWTAVALLQRTDPDTVSVVYSGDGAAGKNEIIDKVKSWFDVPCMGSSKPTRAGSLHWWVLSYSALYILSIANLILFLVFLVMIESGRLLVTKRIIDTMGYAFTFPVVRALSAGKVTIGAYVHYPTISTDMLARVRARRRGYANAQNISGSAVLSFAKLLYYRIFMYTYACTLRCASFLMVNSTWTKNHVDSLLTHRDAPLDTFVSFSSALLGLFSQLFTTTETETARSHVPPRSAKIVYPPCETQELVDFPLEGREKIALSVAQFRPEKDHVAQLHALAELFKTHPEHRERDNIRLVMVGGCRNAEDEARVNSLRTLAKELGVTENVQFVLNAPHTEVLSWLSRASIGISTMVDEHFGINVVEFMAAGVIPVVHASAGPLIDIVIPYKGEPTGTSASLSLSFLTPFVCLSLTPS</sequence>
<evidence type="ECO:0000313" key="22">
    <source>
        <dbReference type="EMBL" id="AIT83212.1"/>
    </source>
</evidence>
<keyword evidence="6" id="KW-0808">Transferase</keyword>
<dbReference type="Pfam" id="PF07992">
    <property type="entry name" value="Pyr_redox_2"/>
    <property type="match status" value="1"/>
</dbReference>
<accession>A0A097JTP8</accession>
<dbReference type="GO" id="GO:0019430">
    <property type="term" value="P:removal of superoxide radicals"/>
    <property type="evidence" value="ECO:0007669"/>
    <property type="project" value="InterPro"/>
</dbReference>
<feature type="domain" description="FAD/NAD(P)-binding" evidence="20">
    <location>
        <begin position="17"/>
        <end position="312"/>
    </location>
</feature>
<dbReference type="InterPro" id="IPR008255">
    <property type="entry name" value="Pyr_nucl-diS_OxRdtase_2_AS"/>
</dbReference>
<dbReference type="InterPro" id="IPR023753">
    <property type="entry name" value="FAD/NAD-binding_dom"/>
</dbReference>
<dbReference type="PROSITE" id="PS00573">
    <property type="entry name" value="PYRIDINE_REDOX_2"/>
    <property type="match status" value="1"/>
</dbReference>
<comment type="catalytic activity">
    <reaction evidence="16">
        <text>an alpha-D-Man-(1-&gt;3)-[alpha-D-Man-(1-&gt;6)]-beta-D-Man-(1-&gt;4)-beta-D-GlcNAc-(1-&gt;4)-alpha-D-GlcNAc-diphospho-di-trans,poly-cis-dolichol + 2 GDP-alpha-D-mannose = an alpha-D-Man-(1-&gt;2)-alpha-D-Man-(1-&gt;2)-alpha-D-Man-(1-&gt;3)-[alpha-D-Man-(1-&gt;6)]-beta-D-Man-(1-&gt;4)-beta-D-GlcNAc-(1-&gt;4)-alpha-D-GlcNAc-diphospho-di-trans,poly-cis-dolichol + 2 GDP + 2 H(+)</text>
        <dbReference type="Rhea" id="RHEA:29523"/>
        <dbReference type="Rhea" id="RHEA-COMP:19515"/>
        <dbReference type="Rhea" id="RHEA-COMP:19516"/>
        <dbReference type="ChEBI" id="CHEBI:15378"/>
        <dbReference type="ChEBI" id="CHEBI:57527"/>
        <dbReference type="ChEBI" id="CHEBI:58189"/>
        <dbReference type="ChEBI" id="CHEBI:132511"/>
        <dbReference type="ChEBI" id="CHEBI:132515"/>
        <dbReference type="EC" id="2.4.1.131"/>
    </reaction>
    <physiologicalReaction direction="left-to-right" evidence="16">
        <dbReference type="Rhea" id="RHEA:29524"/>
    </physiologicalReaction>
</comment>
<dbReference type="Pfam" id="PF00534">
    <property type="entry name" value="Glycos_transf_1"/>
    <property type="match status" value="1"/>
</dbReference>
<dbReference type="EC" id="1.8.1.9" evidence="17"/>
<evidence type="ECO:0000256" key="17">
    <source>
        <dbReference type="RuleBase" id="RU003881"/>
    </source>
</evidence>
<evidence type="ECO:0000256" key="4">
    <source>
        <dbReference type="ARBA" id="ARBA00022630"/>
    </source>
</evidence>
<evidence type="ECO:0000256" key="6">
    <source>
        <dbReference type="ARBA" id="ARBA00022679"/>
    </source>
</evidence>
<evidence type="ECO:0000256" key="15">
    <source>
        <dbReference type="ARBA" id="ARBA00023284"/>
    </source>
</evidence>
<organism evidence="22">
    <name type="scientific">Inonotus obliquus</name>
    <dbReference type="NCBI Taxonomy" id="167356"/>
    <lineage>
        <taxon>Eukaryota</taxon>
        <taxon>Fungi</taxon>
        <taxon>Dikarya</taxon>
        <taxon>Basidiomycota</taxon>
        <taxon>Agaricomycotina</taxon>
        <taxon>Agaricomycetes</taxon>
        <taxon>Hymenochaetales</taxon>
        <taxon>Hymenochaetaceae</taxon>
        <taxon>Inonotus</taxon>
    </lineage>
</organism>
<keyword evidence="10 17" id="KW-0521">NADP</keyword>
<dbReference type="PANTHER" id="PTHR45919">
    <property type="entry name" value="GDP-MAN:MAN(3)GLCNAC(2)-PP-DOL ALPHA-1,2-MANNOSYLTRANSFERASE"/>
    <property type="match status" value="1"/>
</dbReference>
<comment type="pathway">
    <text evidence="2">Protein modification; protein glycosylation.</text>
</comment>
<dbReference type="FunFam" id="3.50.50.60:FF:000064">
    <property type="entry name" value="Thioredoxin reductase"/>
    <property type="match status" value="1"/>
</dbReference>
<reference evidence="22" key="1">
    <citation type="submission" date="2014-06" db="EMBL/GenBank/DDBJ databases">
        <authorList>
            <person name="Zheng W."/>
            <person name="Zhao Y."/>
            <person name="Xu Q."/>
        </authorList>
    </citation>
    <scope>NUCLEOTIDE SEQUENCE</scope>
</reference>
<evidence type="ECO:0000256" key="18">
    <source>
        <dbReference type="SAM" id="Phobius"/>
    </source>
</evidence>
<dbReference type="Pfam" id="PF15924">
    <property type="entry name" value="ALG11_N"/>
    <property type="match status" value="1"/>
</dbReference>
<dbReference type="EMBL" id="KM047907">
    <property type="protein sequence ID" value="AIT83212.1"/>
    <property type="molecule type" value="Genomic_DNA"/>
</dbReference>
<evidence type="ECO:0000256" key="3">
    <source>
        <dbReference type="ARBA" id="ARBA00009333"/>
    </source>
</evidence>
<evidence type="ECO:0000259" key="20">
    <source>
        <dbReference type="Pfam" id="PF07992"/>
    </source>
</evidence>
<dbReference type="GO" id="GO:0004791">
    <property type="term" value="F:thioredoxin-disulfide reductase (NADPH) activity"/>
    <property type="evidence" value="ECO:0007669"/>
    <property type="project" value="UniProtKB-EC"/>
</dbReference>
<dbReference type="GO" id="GO:0004377">
    <property type="term" value="F:GDP-Man:Man(3)GlcNAc(2)-PP-Dol alpha-1,2-mannosyltransferase activity"/>
    <property type="evidence" value="ECO:0007669"/>
    <property type="project" value="UniProtKB-EC"/>
</dbReference>
<name>A0A097JTP8_9AGAM</name>
<feature type="domain" description="Glycosyl transferase family 1" evidence="19">
    <location>
        <begin position="592"/>
        <end position="728"/>
    </location>
</feature>
<keyword evidence="13 18" id="KW-0472">Membrane</keyword>
<comment type="subcellular location">
    <subcellularLocation>
        <location evidence="1">Endoplasmic reticulum membrane</location>
        <topology evidence="1">Single-pass membrane protein</topology>
    </subcellularLocation>
</comment>
<dbReference type="InterPro" id="IPR031814">
    <property type="entry name" value="ALG11_N"/>
</dbReference>
<comment type="similarity">
    <text evidence="3">Belongs to the class-II pyridine nucleotide-disulfide oxidoreductase family.</text>
</comment>
<dbReference type="AlphaFoldDB" id="A0A097JTP8"/>
<evidence type="ECO:0000256" key="8">
    <source>
        <dbReference type="ARBA" id="ARBA00022824"/>
    </source>
</evidence>
<dbReference type="SUPFAM" id="SSF53756">
    <property type="entry name" value="UDP-Glycosyltransferase/glycogen phosphorylase"/>
    <property type="match status" value="1"/>
</dbReference>
<evidence type="ECO:0000256" key="14">
    <source>
        <dbReference type="ARBA" id="ARBA00023157"/>
    </source>
</evidence>
<comment type="cofactor">
    <cofactor evidence="17">
        <name>FAD</name>
        <dbReference type="ChEBI" id="CHEBI:57692"/>
    </cofactor>
    <text evidence="17">Binds 1 FAD per subunit.</text>
</comment>
<keyword evidence="12 17" id="KW-0560">Oxidoreductase</keyword>
<keyword evidence="15 17" id="KW-0676">Redox-active center</keyword>
<gene>
    <name evidence="22" type="primary">trxr</name>
</gene>
<keyword evidence="5" id="KW-0328">Glycosyltransferase</keyword>
<feature type="domain" description="ALG11 mannosyltransferase N-terminal" evidence="21">
    <location>
        <begin position="322"/>
        <end position="532"/>
    </location>
</feature>
<proteinExistence type="inferred from homology"/>
<dbReference type="PRINTS" id="PR00469">
    <property type="entry name" value="PNDRDTASEII"/>
</dbReference>
<dbReference type="PRINTS" id="PR00368">
    <property type="entry name" value="FADPNR"/>
</dbReference>
<evidence type="ECO:0000256" key="10">
    <source>
        <dbReference type="ARBA" id="ARBA00022857"/>
    </source>
</evidence>
<evidence type="ECO:0000259" key="21">
    <source>
        <dbReference type="Pfam" id="PF15924"/>
    </source>
</evidence>
<evidence type="ECO:0000256" key="5">
    <source>
        <dbReference type="ARBA" id="ARBA00022676"/>
    </source>
</evidence>
<dbReference type="Gene3D" id="3.50.50.60">
    <property type="entry name" value="FAD/NAD(P)-binding domain"/>
    <property type="match status" value="2"/>
</dbReference>
<evidence type="ECO:0000256" key="16">
    <source>
        <dbReference type="ARBA" id="ARBA00045065"/>
    </source>
</evidence>
<evidence type="ECO:0000256" key="7">
    <source>
        <dbReference type="ARBA" id="ARBA00022692"/>
    </source>
</evidence>
<evidence type="ECO:0000256" key="9">
    <source>
        <dbReference type="ARBA" id="ARBA00022827"/>
    </source>
</evidence>
<dbReference type="Gene3D" id="3.40.50.2000">
    <property type="entry name" value="Glycogen Phosphorylase B"/>
    <property type="match status" value="1"/>
</dbReference>
<comment type="catalytic activity">
    <reaction evidence="17">
        <text>[thioredoxin]-dithiol + NADP(+) = [thioredoxin]-disulfide + NADPH + H(+)</text>
        <dbReference type="Rhea" id="RHEA:20345"/>
        <dbReference type="Rhea" id="RHEA-COMP:10698"/>
        <dbReference type="Rhea" id="RHEA-COMP:10700"/>
        <dbReference type="ChEBI" id="CHEBI:15378"/>
        <dbReference type="ChEBI" id="CHEBI:29950"/>
        <dbReference type="ChEBI" id="CHEBI:50058"/>
        <dbReference type="ChEBI" id="CHEBI:57783"/>
        <dbReference type="ChEBI" id="CHEBI:58349"/>
        <dbReference type="EC" id="1.8.1.9"/>
    </reaction>
</comment>
<keyword evidence="11 18" id="KW-1133">Transmembrane helix</keyword>
<keyword evidence="7 18" id="KW-0812">Transmembrane</keyword>
<protein>
    <recommendedName>
        <fullName evidence="17">Thioredoxin reductase</fullName>
        <ecNumber evidence="17">1.8.1.9</ecNumber>
    </recommendedName>
</protein>
<evidence type="ECO:0000256" key="13">
    <source>
        <dbReference type="ARBA" id="ARBA00023136"/>
    </source>
</evidence>
<evidence type="ECO:0000259" key="19">
    <source>
        <dbReference type="Pfam" id="PF00534"/>
    </source>
</evidence>